<gene>
    <name evidence="2" type="ORF">SAMN05216236_102233</name>
</gene>
<keyword evidence="1" id="KW-0472">Membrane</keyword>
<feature type="transmembrane region" description="Helical" evidence="1">
    <location>
        <begin position="43"/>
        <end position="63"/>
    </location>
</feature>
<reference evidence="2 3" key="1">
    <citation type="submission" date="2016-10" db="EMBL/GenBank/DDBJ databases">
        <authorList>
            <person name="de Groot N.N."/>
        </authorList>
    </citation>
    <scope>NUCLEOTIDE SEQUENCE [LARGE SCALE GENOMIC DNA]</scope>
    <source>
        <strain evidence="2 3">CGMCC 1.10959</strain>
    </source>
</reference>
<dbReference type="Proteomes" id="UP000182466">
    <property type="component" value="Unassembled WGS sequence"/>
</dbReference>
<organism evidence="2 3">
    <name type="scientific">Sedimentitalea nanhaiensis</name>
    <dbReference type="NCBI Taxonomy" id="999627"/>
    <lineage>
        <taxon>Bacteria</taxon>
        <taxon>Pseudomonadati</taxon>
        <taxon>Pseudomonadota</taxon>
        <taxon>Alphaproteobacteria</taxon>
        <taxon>Rhodobacterales</taxon>
        <taxon>Paracoccaceae</taxon>
        <taxon>Sedimentitalea</taxon>
    </lineage>
</organism>
<keyword evidence="1" id="KW-1133">Transmembrane helix</keyword>
<dbReference type="EMBL" id="FPAW01000002">
    <property type="protein sequence ID" value="SFT50299.1"/>
    <property type="molecule type" value="Genomic_DNA"/>
</dbReference>
<evidence type="ECO:0008006" key="4">
    <source>
        <dbReference type="Google" id="ProtNLM"/>
    </source>
</evidence>
<keyword evidence="3" id="KW-1185">Reference proteome</keyword>
<feature type="transmembrane region" description="Helical" evidence="1">
    <location>
        <begin position="128"/>
        <end position="150"/>
    </location>
</feature>
<dbReference type="STRING" id="999627.SAMN05216236_102233"/>
<keyword evidence="1" id="KW-0812">Transmembrane</keyword>
<evidence type="ECO:0000256" key="1">
    <source>
        <dbReference type="SAM" id="Phobius"/>
    </source>
</evidence>
<dbReference type="eggNOG" id="ENOG502ZVNE">
    <property type="taxonomic scope" value="Bacteria"/>
</dbReference>
<evidence type="ECO:0000313" key="2">
    <source>
        <dbReference type="EMBL" id="SFT50299.1"/>
    </source>
</evidence>
<name>A0A1I6YIF0_9RHOB</name>
<sequence length="199" mass="22313">MPFKGINGLHITAAGQTRVIRAERLDWYNSVFELIDMRSFSNLWFWIVLAVAWSSATHWTLGVPYDMVQRARRVGGQAAIDLEDLARINVNRLLYIARVSGLWLLGLSCFLLSGLAMLAFWYRVEFAQAVLLLAFPLSIVGALSLSTAKLIESEDARGELLHKRLGRHRLYTQLIGALSIFVTAMWGMYQNLTIGVLGG</sequence>
<feature type="transmembrane region" description="Helical" evidence="1">
    <location>
        <begin position="170"/>
        <end position="189"/>
    </location>
</feature>
<feature type="transmembrane region" description="Helical" evidence="1">
    <location>
        <begin position="102"/>
        <end position="122"/>
    </location>
</feature>
<dbReference type="AlphaFoldDB" id="A0A1I6YIF0"/>
<evidence type="ECO:0000313" key="3">
    <source>
        <dbReference type="Proteomes" id="UP000182466"/>
    </source>
</evidence>
<proteinExistence type="predicted"/>
<protein>
    <recommendedName>
        <fullName evidence="4">Component of SufBCD complex</fullName>
    </recommendedName>
</protein>
<accession>A0A1I6YIF0</accession>